<evidence type="ECO:0000256" key="10">
    <source>
        <dbReference type="HAMAP-Rule" id="MF_00454"/>
    </source>
</evidence>
<evidence type="ECO:0000313" key="11">
    <source>
        <dbReference type="EMBL" id="KFI88060.1"/>
    </source>
</evidence>
<evidence type="ECO:0000256" key="3">
    <source>
        <dbReference type="ARBA" id="ARBA00022692"/>
    </source>
</evidence>
<keyword evidence="10" id="KW-0479">Metal-binding</keyword>
<reference evidence="11 12" key="1">
    <citation type="submission" date="2014-03" db="EMBL/GenBank/DDBJ databases">
        <title>Genomics of Bifidobacteria.</title>
        <authorList>
            <person name="Ventura M."/>
            <person name="Milani C."/>
            <person name="Lugli G.A."/>
        </authorList>
    </citation>
    <scope>NUCLEOTIDE SEQUENCE [LARGE SCALE GENOMIC DNA]</scope>
    <source>
        <strain evidence="11 12">DSM 23975</strain>
    </source>
</reference>
<feature type="binding site" evidence="10">
    <location>
        <position position="482"/>
    </location>
    <ligand>
        <name>Na(+)</name>
        <dbReference type="ChEBI" id="CHEBI:29101"/>
        <note>structural</note>
    </ligand>
</feature>
<evidence type="ECO:0000256" key="7">
    <source>
        <dbReference type="ARBA" id="ARBA00035120"/>
    </source>
</evidence>
<keyword evidence="3 10" id="KW-0812">Transmembrane</keyword>
<dbReference type="InterPro" id="IPR003691">
    <property type="entry name" value="FluC"/>
</dbReference>
<evidence type="ECO:0000256" key="2">
    <source>
        <dbReference type="ARBA" id="ARBA00022475"/>
    </source>
</evidence>
<dbReference type="GO" id="GO:0005886">
    <property type="term" value="C:plasma membrane"/>
    <property type="evidence" value="ECO:0007669"/>
    <property type="project" value="UniProtKB-SubCell"/>
</dbReference>
<feature type="transmembrane region" description="Helical" evidence="10">
    <location>
        <begin position="438"/>
        <end position="458"/>
    </location>
</feature>
<keyword evidence="5 10" id="KW-0472">Membrane</keyword>
<comment type="caution">
    <text evidence="10">Lacks conserved residue(s) required for the propagation of feature annotation.</text>
</comment>
<comment type="activity regulation">
    <text evidence="10">Na(+) is not transported, but it plays an essential structural role and its presence is essential for fluoride channel function.</text>
</comment>
<dbReference type="GO" id="GO:0046872">
    <property type="term" value="F:metal ion binding"/>
    <property type="evidence" value="ECO:0007669"/>
    <property type="project" value="UniProtKB-KW"/>
</dbReference>
<name>A0A087CXR0_9BIFI</name>
<dbReference type="PANTHER" id="PTHR28259:SF1">
    <property type="entry name" value="FLUORIDE EXPORT PROTEIN 1-RELATED"/>
    <property type="match status" value="1"/>
</dbReference>
<dbReference type="PANTHER" id="PTHR28259">
    <property type="entry name" value="FLUORIDE EXPORT PROTEIN 1-RELATED"/>
    <property type="match status" value="1"/>
</dbReference>
<dbReference type="AlphaFoldDB" id="A0A087CXR0"/>
<feature type="binding site" evidence="10">
    <location>
        <position position="149"/>
    </location>
    <ligand>
        <name>Na(+)</name>
        <dbReference type="ChEBI" id="CHEBI:29101"/>
        <note>structural</note>
    </ligand>
</feature>
<proteinExistence type="inferred from homology"/>
<dbReference type="Proteomes" id="UP000028984">
    <property type="component" value="Unassembled WGS sequence"/>
</dbReference>
<feature type="transmembrane region" description="Helical" evidence="10">
    <location>
        <begin position="406"/>
        <end position="426"/>
    </location>
</feature>
<evidence type="ECO:0000256" key="9">
    <source>
        <dbReference type="ARBA" id="ARBA00049940"/>
    </source>
</evidence>
<feature type="transmembrane region" description="Helical" evidence="10">
    <location>
        <begin position="135"/>
        <end position="155"/>
    </location>
</feature>
<comment type="caution">
    <text evidence="11">The sequence shown here is derived from an EMBL/GenBank/DDBJ whole genome shotgun (WGS) entry which is preliminary data.</text>
</comment>
<feature type="transmembrane region" description="Helical" evidence="10">
    <location>
        <begin position="500"/>
        <end position="524"/>
    </location>
</feature>
<sequence length="529" mass="53700">MAESTRADGVSEPQPNTMEISAAQVRAQSTPLPQGAAAAANPPQIPLAPMKKIQARFNPLADVMVYCVVFLGGMLGTAMRYGLSLALPPTAQSQGFWQSFHIPTFTANMAACFIFAGLSAYLSQAIWMRKRTRQLASRGFGMGMCGGFSTLSALAIEELLSLQDGHILGAVFYLLASFAGGLIVAACGTKLGLMLTASRTGRIAAEALQRQQSQGGSGRHVTVGKTVIVADAGSTGMPAGGLNAGASGGFSAGAAGGFSAESHMDAVIGGAGASSATNATRTVGATGEAGTGVSAIAGAGTGADTSGVANTAGPAFHAQSAVDAPAMLGASVSSPLASETEPASASVSTATDATGLAESPYVPSMAATSSVPASSASYAMRPSFEPAPITDEIPPYRRPDHRGGPLMTFILVCLCGGLGATARFVVNTSIQQKWKRLFPLSTFVINVVATFCAGLAAAAYAHHVVPESTYLLFVTGFLGGFSTFSTAINEMVTLIRGRHFGTALIYVLATIVVPVLCVTAGWLVGSLSH</sequence>
<feature type="transmembrane region" description="Helical" evidence="10">
    <location>
        <begin position="470"/>
        <end position="488"/>
    </location>
</feature>
<evidence type="ECO:0000313" key="12">
    <source>
        <dbReference type="Proteomes" id="UP000028984"/>
    </source>
</evidence>
<feature type="transmembrane region" description="Helical" evidence="10">
    <location>
        <begin position="167"/>
        <end position="193"/>
    </location>
</feature>
<feature type="transmembrane region" description="Helical" evidence="10">
    <location>
        <begin position="102"/>
        <end position="123"/>
    </location>
</feature>
<keyword evidence="10" id="KW-0406">Ion transport</keyword>
<keyword evidence="12" id="KW-1185">Reference proteome</keyword>
<comment type="catalytic activity">
    <reaction evidence="8">
        <text>fluoride(in) = fluoride(out)</text>
        <dbReference type="Rhea" id="RHEA:76159"/>
        <dbReference type="ChEBI" id="CHEBI:17051"/>
    </reaction>
    <physiologicalReaction direction="left-to-right" evidence="8">
        <dbReference type="Rhea" id="RHEA:76160"/>
    </physiologicalReaction>
</comment>
<feature type="transmembrane region" description="Helical" evidence="10">
    <location>
        <begin position="60"/>
        <end position="82"/>
    </location>
</feature>
<organism evidence="11 12">
    <name type="scientific">Bifidobacterium reuteri DSM 23975</name>
    <dbReference type="NCBI Taxonomy" id="1437610"/>
    <lineage>
        <taxon>Bacteria</taxon>
        <taxon>Bacillati</taxon>
        <taxon>Actinomycetota</taxon>
        <taxon>Actinomycetes</taxon>
        <taxon>Bifidobacteriales</taxon>
        <taxon>Bifidobacteriaceae</taxon>
        <taxon>Bifidobacterium</taxon>
    </lineage>
</organism>
<keyword evidence="4 10" id="KW-1133">Transmembrane helix</keyword>
<dbReference type="GO" id="GO:0062054">
    <property type="term" value="F:fluoride channel activity"/>
    <property type="evidence" value="ECO:0007669"/>
    <property type="project" value="UniProtKB-UniRule"/>
</dbReference>
<keyword evidence="2 10" id="KW-1003">Cell membrane</keyword>
<evidence type="ECO:0000256" key="4">
    <source>
        <dbReference type="ARBA" id="ARBA00022989"/>
    </source>
</evidence>
<protein>
    <recommendedName>
        <fullName evidence="10">Fluoride-specific ion channel FluC</fullName>
    </recommendedName>
</protein>
<evidence type="ECO:0000256" key="1">
    <source>
        <dbReference type="ARBA" id="ARBA00004651"/>
    </source>
</evidence>
<keyword evidence="10" id="KW-0915">Sodium</keyword>
<feature type="binding site" evidence="10">
    <location>
        <position position="479"/>
    </location>
    <ligand>
        <name>Na(+)</name>
        <dbReference type="ChEBI" id="CHEBI:29101"/>
        <note>structural</note>
    </ligand>
</feature>
<evidence type="ECO:0000256" key="5">
    <source>
        <dbReference type="ARBA" id="ARBA00023136"/>
    </source>
</evidence>
<dbReference type="eggNOG" id="COG0239">
    <property type="taxonomic scope" value="Bacteria"/>
</dbReference>
<dbReference type="Pfam" id="PF02537">
    <property type="entry name" value="CRCB"/>
    <property type="match status" value="2"/>
</dbReference>
<comment type="function">
    <text evidence="9 10">Fluoride-specific ion channel. Important for reducing fluoride concentration in the cell, thus reducing its toxicity.</text>
</comment>
<feature type="binding site" evidence="10">
    <location>
        <position position="146"/>
    </location>
    <ligand>
        <name>Na(+)</name>
        <dbReference type="ChEBI" id="CHEBI:29101"/>
        <note>structural</note>
    </ligand>
</feature>
<evidence type="ECO:0000256" key="8">
    <source>
        <dbReference type="ARBA" id="ARBA00035585"/>
    </source>
</evidence>
<keyword evidence="6 10" id="KW-0407">Ion channel</keyword>
<dbReference type="GO" id="GO:0140114">
    <property type="term" value="P:cellular detoxification of fluoride"/>
    <property type="evidence" value="ECO:0007669"/>
    <property type="project" value="UniProtKB-UniRule"/>
</dbReference>
<keyword evidence="10" id="KW-0813">Transport</keyword>
<accession>A0A087CXR0</accession>
<dbReference type="HAMAP" id="MF_00454">
    <property type="entry name" value="FluC"/>
    <property type="match status" value="2"/>
</dbReference>
<evidence type="ECO:0000256" key="6">
    <source>
        <dbReference type="ARBA" id="ARBA00023303"/>
    </source>
</evidence>
<gene>
    <name evidence="10" type="primary">fluC</name>
    <name evidence="10" type="synonym">crcB</name>
    <name evidence="11" type="ORF">BREU_0847</name>
</gene>
<comment type="similarity">
    <text evidence="7 10">Belongs to the fluoride channel Fluc/FEX (TC 1.A.43) family.</text>
</comment>
<dbReference type="EMBL" id="JGZK01000002">
    <property type="protein sequence ID" value="KFI88060.1"/>
    <property type="molecule type" value="Genomic_DNA"/>
</dbReference>
<comment type="subcellular location">
    <subcellularLocation>
        <location evidence="1 10">Cell membrane</location>
        <topology evidence="1 10">Multi-pass membrane protein</topology>
    </subcellularLocation>
</comment>